<dbReference type="EMBL" id="WTYM01000030">
    <property type="protein sequence ID" value="MXO58810.1"/>
    <property type="molecule type" value="Genomic_DNA"/>
</dbReference>
<evidence type="ECO:0000313" key="2">
    <source>
        <dbReference type="EMBL" id="MXO58810.1"/>
    </source>
</evidence>
<keyword evidence="3" id="KW-1185">Reference proteome</keyword>
<proteinExistence type="predicted"/>
<keyword evidence="1" id="KW-0732">Signal</keyword>
<dbReference type="AlphaFoldDB" id="A0A6I4SUV6"/>
<sequence>MRAAFAIAAALFAAPAAAQDLPDWSGVWELVGSTVWDTATVEPKGGRAGVPGTREHPPYNAEWEAKYLANIEKVKRDQFPDPVTTCGTPAGFPRVMQVPDGYEFVVTAKQTWILTENGPNIVRIYTDGRGHMDEDVSWPTYTGDSVGRWEGDTLVFETVNLRGEDGTIIDRTGIVVSGQAHGTTRMRKREDGMIEATITLEDPVAFTAPWTVAKTYRRIEGDARIMDYACAENNRNPVDPDTGRTLTLDAVGKPIDREYSGE</sequence>
<evidence type="ECO:0000256" key="1">
    <source>
        <dbReference type="SAM" id="SignalP"/>
    </source>
</evidence>
<name>A0A6I4SUV6_9SPHN</name>
<gene>
    <name evidence="2" type="ORF">GRI89_04550</name>
</gene>
<evidence type="ECO:0000313" key="3">
    <source>
        <dbReference type="Proteomes" id="UP000433652"/>
    </source>
</evidence>
<dbReference type="Proteomes" id="UP000433652">
    <property type="component" value="Unassembled WGS sequence"/>
</dbReference>
<organism evidence="2 3">
    <name type="scientific">Croceibacterium salegens</name>
    <dbReference type="NCBI Taxonomy" id="1737568"/>
    <lineage>
        <taxon>Bacteria</taxon>
        <taxon>Pseudomonadati</taxon>
        <taxon>Pseudomonadota</taxon>
        <taxon>Alphaproteobacteria</taxon>
        <taxon>Sphingomonadales</taxon>
        <taxon>Erythrobacteraceae</taxon>
        <taxon>Croceibacterium</taxon>
    </lineage>
</organism>
<reference evidence="2 3" key="1">
    <citation type="submission" date="2019-12" db="EMBL/GenBank/DDBJ databases">
        <title>Genomic-based taxomic classification of the family Erythrobacteraceae.</title>
        <authorList>
            <person name="Xu L."/>
        </authorList>
    </citation>
    <scope>NUCLEOTIDE SEQUENCE [LARGE SCALE GENOMIC DNA]</scope>
    <source>
        <strain evidence="2 3">MCCC 1K01500</strain>
    </source>
</reference>
<comment type="caution">
    <text evidence="2">The sequence shown here is derived from an EMBL/GenBank/DDBJ whole genome shotgun (WGS) entry which is preliminary data.</text>
</comment>
<dbReference type="RefSeq" id="WP_159792631.1">
    <property type="nucleotide sequence ID" value="NZ_WTYM01000030.1"/>
</dbReference>
<feature type="signal peptide" evidence="1">
    <location>
        <begin position="1"/>
        <end position="18"/>
    </location>
</feature>
<feature type="chain" id="PRO_5026357870" evidence="1">
    <location>
        <begin position="19"/>
        <end position="262"/>
    </location>
</feature>
<protein>
    <submittedName>
        <fullName evidence="2">Uncharacterized protein</fullName>
    </submittedName>
</protein>
<accession>A0A6I4SUV6</accession>
<dbReference type="OrthoDB" id="7054794at2"/>